<dbReference type="GO" id="GO:0005886">
    <property type="term" value="C:plasma membrane"/>
    <property type="evidence" value="ECO:0007669"/>
    <property type="project" value="UniProtKB-SubCell"/>
</dbReference>
<dbReference type="NCBIfam" id="TIGR00374">
    <property type="entry name" value="flippase-like domain"/>
    <property type="match status" value="1"/>
</dbReference>
<feature type="transmembrane region" description="Helical" evidence="6">
    <location>
        <begin position="76"/>
        <end position="94"/>
    </location>
</feature>
<dbReference type="PANTHER" id="PTHR40277">
    <property type="entry name" value="BLL5419 PROTEIN"/>
    <property type="match status" value="1"/>
</dbReference>
<dbReference type="PANTHER" id="PTHR40277:SF1">
    <property type="entry name" value="BLL5419 PROTEIN"/>
    <property type="match status" value="1"/>
</dbReference>
<dbReference type="InterPro" id="IPR022791">
    <property type="entry name" value="L-PG_synthase/AglD"/>
</dbReference>
<gene>
    <name evidence="7" type="ORF">AMJ87_01240</name>
</gene>
<dbReference type="Proteomes" id="UP000051096">
    <property type="component" value="Unassembled WGS sequence"/>
</dbReference>
<feature type="transmembrane region" description="Helical" evidence="6">
    <location>
        <begin position="288"/>
        <end position="312"/>
    </location>
</feature>
<feature type="transmembrane region" description="Helical" evidence="6">
    <location>
        <begin position="151"/>
        <end position="170"/>
    </location>
</feature>
<dbReference type="AlphaFoldDB" id="A0A0S8GKL2"/>
<evidence type="ECO:0000256" key="3">
    <source>
        <dbReference type="ARBA" id="ARBA00022692"/>
    </source>
</evidence>
<name>A0A0S8GKL2_UNCW3</name>
<proteinExistence type="predicted"/>
<feature type="transmembrane region" description="Helical" evidence="6">
    <location>
        <begin position="12"/>
        <end position="29"/>
    </location>
</feature>
<feature type="transmembrane region" description="Helical" evidence="6">
    <location>
        <begin position="207"/>
        <end position="234"/>
    </location>
</feature>
<evidence type="ECO:0008006" key="9">
    <source>
        <dbReference type="Google" id="ProtNLM"/>
    </source>
</evidence>
<keyword evidence="4 6" id="KW-1133">Transmembrane helix</keyword>
<keyword evidence="3 6" id="KW-0812">Transmembrane</keyword>
<sequence length="315" mass="36029">MKKSSLRVLTTLLRIFVGIALIVFLFWRFDFYKIVGHVRNIDSIYLLYALVTYLLFVIISAWRWQVLLDFKRFGLSFWRTLVIYFIALFANNFLPTTVGGDVMRVLYAKRERKTDALATVLVDRILGFVGLFVFALFAVLYLLFEKNQTEFLPFTVIGLAVIVVITYVFFSERIYALFSPIVQRITLFRLGERLNRLHEAATEFGRAWRTITVCVIQSVIIQALLALGPFFVLCGMGNRGVGVLPFFIYVPIINVLSMIPISFNATGVREYFYVLLFSRVGLSGDTSLAVSIVSFILVVFLSLFGGVAFIIYKRK</sequence>
<evidence type="ECO:0000313" key="7">
    <source>
        <dbReference type="EMBL" id="KPK73590.1"/>
    </source>
</evidence>
<keyword evidence="5 6" id="KW-0472">Membrane</keyword>
<comment type="caution">
    <text evidence="7">The sequence shown here is derived from an EMBL/GenBank/DDBJ whole genome shotgun (WGS) entry which is preliminary data.</text>
</comment>
<evidence type="ECO:0000256" key="4">
    <source>
        <dbReference type="ARBA" id="ARBA00022989"/>
    </source>
</evidence>
<reference evidence="7 8" key="1">
    <citation type="journal article" date="2015" name="Microbiome">
        <title>Genomic resolution of linkages in carbon, nitrogen, and sulfur cycling among widespread estuary sediment bacteria.</title>
        <authorList>
            <person name="Baker B.J."/>
            <person name="Lazar C.S."/>
            <person name="Teske A.P."/>
            <person name="Dick G.J."/>
        </authorList>
    </citation>
    <scope>NUCLEOTIDE SEQUENCE [LARGE SCALE GENOMIC DNA]</scope>
    <source>
        <strain evidence="7">SM23_60</strain>
    </source>
</reference>
<evidence type="ECO:0000256" key="6">
    <source>
        <dbReference type="SAM" id="Phobius"/>
    </source>
</evidence>
<accession>A0A0S8GKL2</accession>
<comment type="subcellular location">
    <subcellularLocation>
        <location evidence="1">Cell membrane</location>
        <topology evidence="1">Multi-pass membrane protein</topology>
    </subcellularLocation>
</comment>
<keyword evidence="2" id="KW-1003">Cell membrane</keyword>
<dbReference type="EMBL" id="LJUO01000006">
    <property type="protein sequence ID" value="KPK73590.1"/>
    <property type="molecule type" value="Genomic_DNA"/>
</dbReference>
<evidence type="ECO:0000256" key="2">
    <source>
        <dbReference type="ARBA" id="ARBA00022475"/>
    </source>
</evidence>
<dbReference type="Pfam" id="PF03706">
    <property type="entry name" value="LPG_synthase_TM"/>
    <property type="match status" value="1"/>
</dbReference>
<feature type="transmembrane region" description="Helical" evidence="6">
    <location>
        <begin position="125"/>
        <end position="144"/>
    </location>
</feature>
<organism evidence="7 8">
    <name type="scientific">candidate division WOR_3 bacterium SM23_60</name>
    <dbReference type="NCBI Taxonomy" id="1703780"/>
    <lineage>
        <taxon>Bacteria</taxon>
        <taxon>Bacteria division WOR-3</taxon>
    </lineage>
</organism>
<feature type="transmembrane region" description="Helical" evidence="6">
    <location>
        <begin position="246"/>
        <end position="268"/>
    </location>
</feature>
<evidence type="ECO:0000256" key="5">
    <source>
        <dbReference type="ARBA" id="ARBA00023136"/>
    </source>
</evidence>
<evidence type="ECO:0000256" key="1">
    <source>
        <dbReference type="ARBA" id="ARBA00004651"/>
    </source>
</evidence>
<evidence type="ECO:0000313" key="8">
    <source>
        <dbReference type="Proteomes" id="UP000051096"/>
    </source>
</evidence>
<protein>
    <recommendedName>
        <fullName evidence="9">Flippase-like domain-containing protein</fullName>
    </recommendedName>
</protein>
<feature type="transmembrane region" description="Helical" evidence="6">
    <location>
        <begin position="44"/>
        <end position="64"/>
    </location>
</feature>